<gene>
    <name evidence="2" type="ORF">WIS52_28405</name>
</gene>
<feature type="region of interest" description="Disordered" evidence="1">
    <location>
        <begin position="1"/>
        <end position="22"/>
    </location>
</feature>
<evidence type="ECO:0000313" key="3">
    <source>
        <dbReference type="Proteomes" id="UP001494902"/>
    </source>
</evidence>
<dbReference type="EMBL" id="JBEDNQ010000014">
    <property type="protein sequence ID" value="MEQ3554407.1"/>
    <property type="molecule type" value="Genomic_DNA"/>
</dbReference>
<dbReference type="Proteomes" id="UP001494902">
    <property type="component" value="Unassembled WGS sequence"/>
</dbReference>
<sequence length="127" mass="12846">MYDDARPLLDVLGTGPDDDPSGPPAEYLLAEADTVFTFGHGPESVALFYAEAWRVEPVPARDAVARIAAWAAGSPAGRAVLVADGDPAADVALGAVLDGLGRAVPALAVRAPAGARVTRPHGSPLPG</sequence>
<comment type="caution">
    <text evidence="2">The sequence shown here is derived from an EMBL/GenBank/DDBJ whole genome shotgun (WGS) entry which is preliminary data.</text>
</comment>
<dbReference type="RefSeq" id="WP_349301475.1">
    <property type="nucleotide sequence ID" value="NZ_JBEDNQ010000014.1"/>
</dbReference>
<protein>
    <submittedName>
        <fullName evidence="2">Uncharacterized protein</fullName>
    </submittedName>
</protein>
<organism evidence="2 3">
    <name type="scientific">Pseudonocardia nematodicida</name>
    <dbReference type="NCBI Taxonomy" id="1206997"/>
    <lineage>
        <taxon>Bacteria</taxon>
        <taxon>Bacillati</taxon>
        <taxon>Actinomycetota</taxon>
        <taxon>Actinomycetes</taxon>
        <taxon>Pseudonocardiales</taxon>
        <taxon>Pseudonocardiaceae</taxon>
        <taxon>Pseudonocardia</taxon>
    </lineage>
</organism>
<evidence type="ECO:0000256" key="1">
    <source>
        <dbReference type="SAM" id="MobiDB-lite"/>
    </source>
</evidence>
<accession>A0ABV1KL57</accession>
<evidence type="ECO:0000313" key="2">
    <source>
        <dbReference type="EMBL" id="MEQ3554407.1"/>
    </source>
</evidence>
<reference evidence="2 3" key="1">
    <citation type="submission" date="2024-03" db="EMBL/GenBank/DDBJ databases">
        <title>Draft genome sequence of Pseudonocardia nematodicida JCM 31783.</title>
        <authorList>
            <person name="Butdee W."/>
            <person name="Duangmal K."/>
        </authorList>
    </citation>
    <scope>NUCLEOTIDE SEQUENCE [LARGE SCALE GENOMIC DNA]</scope>
    <source>
        <strain evidence="2 3">JCM 31783</strain>
    </source>
</reference>
<keyword evidence="3" id="KW-1185">Reference proteome</keyword>
<proteinExistence type="predicted"/>
<name>A0ABV1KL57_9PSEU</name>